<evidence type="ECO:0008006" key="5">
    <source>
        <dbReference type="Google" id="ProtNLM"/>
    </source>
</evidence>
<dbReference type="EMBL" id="QUQM01000008">
    <property type="protein sequence ID" value="KAA8642129.1"/>
    <property type="molecule type" value="Genomic_DNA"/>
</dbReference>
<keyword evidence="3" id="KW-1185">Reference proteome</keyword>
<dbReference type="OrthoDB" id="5422068at2759"/>
<dbReference type="AlphaFoldDB" id="A0A4S3JV86"/>
<reference evidence="2 3" key="1">
    <citation type="submission" date="2019-03" db="EMBL/GenBank/DDBJ databases">
        <title>The genome sequence of a newly discovered highly antifungal drug resistant Aspergillus species, Aspergillus tanneri NIH 1004.</title>
        <authorList>
            <person name="Mounaud S."/>
            <person name="Singh I."/>
            <person name="Joardar V."/>
            <person name="Pakala S."/>
            <person name="Pakala S."/>
            <person name="Venepally P."/>
            <person name="Hoover J."/>
            <person name="Nierman W."/>
            <person name="Chung J."/>
            <person name="Losada L."/>
        </authorList>
    </citation>
    <scope>NUCLEOTIDE SEQUENCE [LARGE SCALE GENOMIC DNA]</scope>
    <source>
        <strain evidence="2 3">NIH1004</strain>
    </source>
</reference>
<evidence type="ECO:0000313" key="4">
    <source>
        <dbReference type="Proteomes" id="UP000324241"/>
    </source>
</evidence>
<dbReference type="VEuPathDB" id="FungiDB:EYZ11_001227"/>
<accession>A0A4S3JV86</accession>
<dbReference type="Gene3D" id="3.90.1590.10">
    <property type="entry name" value="glutathione-dependent formaldehyde- activating enzyme (gfa)"/>
    <property type="match status" value="1"/>
</dbReference>
<gene>
    <name evidence="1" type="ORF">ATNIH1004_011070</name>
    <name evidence="2" type="ORF">EYZ11_001227</name>
</gene>
<sequence>MPSANTTIPPYINRYFCKRCGAHVFACQKHSEQYFVAAGLWEENAPLIKTIQHSQPLQTQDGLAPLLPAESGKASSLCYLHAGLSDEPPSPGEETREEGVMNGRELPARCHSEWIEFYVTLPNPSSTEPSSPWPGLLVPYHSSPSENTADVKWWLQDQNTKYLAGACVCQSCRLGSGFPIQSWAFIPKSNLLNADPSPLAFGAGTIQQYENPPGVYRGFCNCVVQRLSGIVKQGPS</sequence>
<dbReference type="Proteomes" id="UP000308092">
    <property type="component" value="Unassembled WGS sequence"/>
</dbReference>
<evidence type="ECO:0000313" key="2">
    <source>
        <dbReference type="EMBL" id="THC99321.1"/>
    </source>
</evidence>
<organism evidence="2 3">
    <name type="scientific">Aspergillus tanneri</name>
    <dbReference type="NCBI Taxonomy" id="1220188"/>
    <lineage>
        <taxon>Eukaryota</taxon>
        <taxon>Fungi</taxon>
        <taxon>Dikarya</taxon>
        <taxon>Ascomycota</taxon>
        <taxon>Pezizomycotina</taxon>
        <taxon>Eurotiomycetes</taxon>
        <taxon>Eurotiomycetidae</taxon>
        <taxon>Eurotiales</taxon>
        <taxon>Aspergillaceae</taxon>
        <taxon>Aspergillus</taxon>
        <taxon>Aspergillus subgen. Circumdati</taxon>
    </lineage>
</organism>
<protein>
    <recommendedName>
        <fullName evidence="5">CENP-V/GFA domain-containing protein</fullName>
    </recommendedName>
</protein>
<dbReference type="SUPFAM" id="SSF51316">
    <property type="entry name" value="Mss4-like"/>
    <property type="match status" value="2"/>
</dbReference>
<dbReference type="Proteomes" id="UP000324241">
    <property type="component" value="Unassembled WGS sequence"/>
</dbReference>
<dbReference type="EMBL" id="SOSA01000021">
    <property type="protein sequence ID" value="THC99321.1"/>
    <property type="molecule type" value="Genomic_DNA"/>
</dbReference>
<dbReference type="RefSeq" id="XP_033421491.1">
    <property type="nucleotide sequence ID" value="XM_033575636.1"/>
</dbReference>
<dbReference type="InterPro" id="IPR011057">
    <property type="entry name" value="Mss4-like_sf"/>
</dbReference>
<reference evidence="1 4" key="2">
    <citation type="submission" date="2019-08" db="EMBL/GenBank/DDBJ databases">
        <title>The genome sequence of a newly discovered highly antifungal drug resistant Aspergillus species, Aspergillus tanneri NIH 1004.</title>
        <authorList>
            <person name="Mounaud S."/>
            <person name="Singh I."/>
            <person name="Joardar V."/>
            <person name="Pakala S."/>
            <person name="Pakala S."/>
            <person name="Venepally P."/>
            <person name="Chung J.K."/>
            <person name="Losada L."/>
            <person name="Nierman W.C."/>
        </authorList>
    </citation>
    <scope>NUCLEOTIDE SEQUENCE [LARGE SCALE GENOMIC DNA]</scope>
    <source>
        <strain evidence="1 4">NIH1004</strain>
    </source>
</reference>
<proteinExistence type="predicted"/>
<evidence type="ECO:0000313" key="3">
    <source>
        <dbReference type="Proteomes" id="UP000308092"/>
    </source>
</evidence>
<evidence type="ECO:0000313" key="1">
    <source>
        <dbReference type="EMBL" id="KAA8642129.1"/>
    </source>
</evidence>
<name>A0A4S3JV86_9EURO</name>
<dbReference type="GeneID" id="54333771"/>
<dbReference type="STRING" id="1220188.A0A4S3JV86"/>
<comment type="caution">
    <text evidence="2">The sequence shown here is derived from an EMBL/GenBank/DDBJ whole genome shotgun (WGS) entry which is preliminary data.</text>
</comment>